<evidence type="ECO:0000313" key="3">
    <source>
        <dbReference type="Proteomes" id="UP001304650"/>
    </source>
</evidence>
<reference evidence="2" key="1">
    <citation type="submission" date="2022-02" db="EMBL/GenBank/DDBJ databases">
        <title>Paenibacillus sp. MBLB1832 Whole Genome Shotgun Sequencing.</title>
        <authorList>
            <person name="Hwang C.Y."/>
            <person name="Cho E.-S."/>
            <person name="Seo M.-J."/>
        </authorList>
    </citation>
    <scope>NUCLEOTIDE SEQUENCE</scope>
    <source>
        <strain evidence="2">MBLB1832</strain>
    </source>
</reference>
<dbReference type="EMBL" id="CP130319">
    <property type="protein sequence ID" value="WNR43828.1"/>
    <property type="molecule type" value="Genomic_DNA"/>
</dbReference>
<organism evidence="2 3">
    <name type="scientific">Paenibacillus roseopurpureus</name>
    <dbReference type="NCBI Taxonomy" id="2918901"/>
    <lineage>
        <taxon>Bacteria</taxon>
        <taxon>Bacillati</taxon>
        <taxon>Bacillota</taxon>
        <taxon>Bacilli</taxon>
        <taxon>Bacillales</taxon>
        <taxon>Paenibacillaceae</taxon>
        <taxon>Paenibacillus</taxon>
    </lineage>
</organism>
<proteinExistence type="predicted"/>
<gene>
    <name evidence="2" type="ORF">MJB10_22440</name>
</gene>
<dbReference type="Proteomes" id="UP001304650">
    <property type="component" value="Chromosome"/>
</dbReference>
<sequence>MKNFEENLYFTREQLISEISHLPNEVFNRKSDTNKWSIAQICHHLWKTETLFTKAILFGLKQNKRTKTERKPIEHVLDRSKFIRAPEIAEPGTGPFYVVQLIQLLNDSRIDLLGVLNKMDDKSILEEIAVKHPMFDDLSLDQWVELLYLHEQRHIQQIKDHKSRPDFKI</sequence>
<name>A0AA96LQ86_9BACL</name>
<evidence type="ECO:0000259" key="1">
    <source>
        <dbReference type="Pfam" id="PF12867"/>
    </source>
</evidence>
<dbReference type="Gene3D" id="1.20.120.450">
    <property type="entry name" value="dinb family like domain"/>
    <property type="match status" value="1"/>
</dbReference>
<dbReference type="SUPFAM" id="SSF109854">
    <property type="entry name" value="DinB/YfiT-like putative metalloenzymes"/>
    <property type="match status" value="1"/>
</dbReference>
<dbReference type="KEGG" id="proo:MJB10_22440"/>
<dbReference type="InterPro" id="IPR024775">
    <property type="entry name" value="DinB-like"/>
</dbReference>
<dbReference type="Pfam" id="PF12867">
    <property type="entry name" value="DinB_2"/>
    <property type="match status" value="1"/>
</dbReference>
<protein>
    <submittedName>
        <fullName evidence="2">DinB family protein</fullName>
    </submittedName>
</protein>
<dbReference type="RefSeq" id="WP_314798681.1">
    <property type="nucleotide sequence ID" value="NZ_CP130319.1"/>
</dbReference>
<keyword evidence="3" id="KW-1185">Reference proteome</keyword>
<dbReference type="AlphaFoldDB" id="A0AA96LQ86"/>
<accession>A0AA96LQ86</accession>
<dbReference type="InterPro" id="IPR034660">
    <property type="entry name" value="DinB/YfiT-like"/>
</dbReference>
<feature type="domain" description="DinB-like" evidence="1">
    <location>
        <begin position="8"/>
        <end position="158"/>
    </location>
</feature>
<evidence type="ECO:0000313" key="2">
    <source>
        <dbReference type="EMBL" id="WNR43828.1"/>
    </source>
</evidence>